<organism evidence="10 11">
    <name type="scientific">Candidatus Magasanikbacteria bacterium RIFOXYD2_FULL_41_14</name>
    <dbReference type="NCBI Taxonomy" id="1798709"/>
    <lineage>
        <taxon>Bacteria</taxon>
        <taxon>Candidatus Magasanikiibacteriota</taxon>
    </lineage>
</organism>
<evidence type="ECO:0000256" key="7">
    <source>
        <dbReference type="SAM" id="Phobius"/>
    </source>
</evidence>
<comment type="subcellular location">
    <subcellularLocation>
        <location evidence="1">Cell membrane</location>
        <topology evidence="1">Multi-pass membrane protein</topology>
    </subcellularLocation>
</comment>
<dbReference type="GO" id="GO:0005886">
    <property type="term" value="C:plasma membrane"/>
    <property type="evidence" value="ECO:0007669"/>
    <property type="project" value="UniProtKB-SubCell"/>
</dbReference>
<evidence type="ECO:0000256" key="2">
    <source>
        <dbReference type="ARBA" id="ARBA00022475"/>
    </source>
</evidence>
<dbReference type="InterPro" id="IPR050250">
    <property type="entry name" value="Macrolide_Exporter_MacB"/>
</dbReference>
<feature type="domain" description="MacB-like periplasmic core" evidence="9">
    <location>
        <begin position="21"/>
        <end position="247"/>
    </location>
</feature>
<protein>
    <recommendedName>
        <fullName evidence="12">Multidrug ABC transporter substrate-binding protein</fullName>
    </recommendedName>
</protein>
<feature type="transmembrane region" description="Helical" evidence="7">
    <location>
        <begin position="340"/>
        <end position="362"/>
    </location>
</feature>
<evidence type="ECO:0000256" key="5">
    <source>
        <dbReference type="ARBA" id="ARBA00023136"/>
    </source>
</evidence>
<evidence type="ECO:0000259" key="8">
    <source>
        <dbReference type="Pfam" id="PF02687"/>
    </source>
</evidence>
<dbReference type="Pfam" id="PF02687">
    <property type="entry name" value="FtsX"/>
    <property type="match status" value="1"/>
</dbReference>
<evidence type="ECO:0000256" key="1">
    <source>
        <dbReference type="ARBA" id="ARBA00004651"/>
    </source>
</evidence>
<keyword evidence="4 7" id="KW-1133">Transmembrane helix</keyword>
<name>A0A1F6PE80_9BACT</name>
<dbReference type="Proteomes" id="UP000178254">
    <property type="component" value="Unassembled WGS sequence"/>
</dbReference>
<keyword evidence="3 7" id="KW-0812">Transmembrane</keyword>
<dbReference type="GO" id="GO:0022857">
    <property type="term" value="F:transmembrane transporter activity"/>
    <property type="evidence" value="ECO:0007669"/>
    <property type="project" value="TreeGrafter"/>
</dbReference>
<dbReference type="STRING" id="1798709.A2538_01895"/>
<accession>A0A1F6PE80</accession>
<evidence type="ECO:0000256" key="4">
    <source>
        <dbReference type="ARBA" id="ARBA00022989"/>
    </source>
</evidence>
<evidence type="ECO:0000256" key="3">
    <source>
        <dbReference type="ARBA" id="ARBA00022692"/>
    </source>
</evidence>
<evidence type="ECO:0000256" key="6">
    <source>
        <dbReference type="ARBA" id="ARBA00038076"/>
    </source>
</evidence>
<reference evidence="10 11" key="1">
    <citation type="journal article" date="2016" name="Nat. Commun.">
        <title>Thousands of microbial genomes shed light on interconnected biogeochemical processes in an aquifer system.</title>
        <authorList>
            <person name="Anantharaman K."/>
            <person name="Brown C.T."/>
            <person name="Hug L.A."/>
            <person name="Sharon I."/>
            <person name="Castelle C.J."/>
            <person name="Probst A.J."/>
            <person name="Thomas B.C."/>
            <person name="Singh A."/>
            <person name="Wilkins M.J."/>
            <person name="Karaoz U."/>
            <person name="Brodie E.L."/>
            <person name="Williams K.H."/>
            <person name="Hubbard S.S."/>
            <person name="Banfield J.F."/>
        </authorList>
    </citation>
    <scope>NUCLEOTIDE SEQUENCE [LARGE SCALE GENOMIC DNA]</scope>
</reference>
<sequence length="408" mass="42365">MLYQDLLAETFFSLSSNKSRSALTILGIVIGISSVIAMISVGQGASKDISDRISSLGTNLLVVMPGSQRQTGGNIVRSGSGSATSLTLEDSNAIKASVPSIMAVAPTISSRKQVTSKGQNTNTSIYGIDDQYFIVKSVDLAQGIGITTAQVSARAKVAVLGPTTRDDLFGVDADAIGSKIRIWSQEYTVVGVTAAKGGTGFGSSDDLIYIPISTAAQYLTGSQSVSNINVEAASAKDMAMVQAGVQALLLERHHIADSLSADFSILNQEDLLSSASSVAGTMTLLLGAIAGISLIVGGIGIMNMMLTTVTERTREIGLRKSLGANASDIVAQFLAESVSLTFIGGVIGIALGWSAAYAIHYFSSLTTAVTWSSVLLAVSISALVGIVFGYYPAKRAAKLDPIEALRYQ</sequence>
<keyword evidence="5 7" id="KW-0472">Membrane</keyword>
<comment type="caution">
    <text evidence="10">The sequence shown here is derived from an EMBL/GenBank/DDBJ whole genome shotgun (WGS) entry which is preliminary data.</text>
</comment>
<feature type="transmembrane region" description="Helical" evidence="7">
    <location>
        <begin position="284"/>
        <end position="306"/>
    </location>
</feature>
<feature type="domain" description="ABC3 transporter permease C-terminal" evidence="8">
    <location>
        <begin position="288"/>
        <end position="401"/>
    </location>
</feature>
<evidence type="ECO:0000259" key="9">
    <source>
        <dbReference type="Pfam" id="PF12704"/>
    </source>
</evidence>
<dbReference type="EMBL" id="MFRE01000010">
    <property type="protein sequence ID" value="OGH94293.1"/>
    <property type="molecule type" value="Genomic_DNA"/>
</dbReference>
<dbReference type="PANTHER" id="PTHR30572:SF4">
    <property type="entry name" value="ABC TRANSPORTER PERMEASE YTRF"/>
    <property type="match status" value="1"/>
</dbReference>
<evidence type="ECO:0008006" key="12">
    <source>
        <dbReference type="Google" id="ProtNLM"/>
    </source>
</evidence>
<dbReference type="AlphaFoldDB" id="A0A1F6PE80"/>
<feature type="transmembrane region" description="Helical" evidence="7">
    <location>
        <begin position="368"/>
        <end position="391"/>
    </location>
</feature>
<dbReference type="InterPro" id="IPR003838">
    <property type="entry name" value="ABC3_permease_C"/>
</dbReference>
<comment type="similarity">
    <text evidence="6">Belongs to the ABC-4 integral membrane protein family.</text>
</comment>
<evidence type="ECO:0000313" key="10">
    <source>
        <dbReference type="EMBL" id="OGH94293.1"/>
    </source>
</evidence>
<dbReference type="PANTHER" id="PTHR30572">
    <property type="entry name" value="MEMBRANE COMPONENT OF TRANSPORTER-RELATED"/>
    <property type="match status" value="1"/>
</dbReference>
<feature type="transmembrane region" description="Helical" evidence="7">
    <location>
        <begin position="21"/>
        <end position="42"/>
    </location>
</feature>
<dbReference type="Pfam" id="PF12704">
    <property type="entry name" value="MacB_PCD"/>
    <property type="match status" value="1"/>
</dbReference>
<dbReference type="InterPro" id="IPR025857">
    <property type="entry name" value="MacB_PCD"/>
</dbReference>
<keyword evidence="2" id="KW-1003">Cell membrane</keyword>
<gene>
    <name evidence="10" type="ORF">A2538_01895</name>
</gene>
<evidence type="ECO:0000313" key="11">
    <source>
        <dbReference type="Proteomes" id="UP000178254"/>
    </source>
</evidence>
<proteinExistence type="inferred from homology"/>